<accession>A0AAP2Z7P4</accession>
<protein>
    <submittedName>
        <fullName evidence="1">Uncharacterized protein</fullName>
    </submittedName>
</protein>
<dbReference type="RefSeq" id="WP_342808576.1">
    <property type="nucleotide sequence ID" value="NZ_JAOPJZ010000006.1"/>
</dbReference>
<dbReference type="InterPro" id="IPR055944">
    <property type="entry name" value="DUF7522"/>
</dbReference>
<evidence type="ECO:0000313" key="2">
    <source>
        <dbReference type="Proteomes" id="UP001321047"/>
    </source>
</evidence>
<dbReference type="AlphaFoldDB" id="A0AAP2Z7P4"/>
<evidence type="ECO:0000313" key="1">
    <source>
        <dbReference type="EMBL" id="MCU4752234.1"/>
    </source>
</evidence>
<dbReference type="Proteomes" id="UP001321047">
    <property type="component" value="Unassembled WGS sequence"/>
</dbReference>
<organism evidence="1 2">
    <name type="scientific">Natronosalvus hydrolyticus</name>
    <dbReference type="NCBI Taxonomy" id="2979988"/>
    <lineage>
        <taxon>Archaea</taxon>
        <taxon>Methanobacteriati</taxon>
        <taxon>Methanobacteriota</taxon>
        <taxon>Stenosarchaea group</taxon>
        <taxon>Halobacteria</taxon>
        <taxon>Halobacteriales</taxon>
        <taxon>Natrialbaceae</taxon>
        <taxon>Natronosalvus</taxon>
    </lineage>
</organism>
<dbReference type="Pfam" id="PF24366">
    <property type="entry name" value="DUF7522"/>
    <property type="match status" value="1"/>
</dbReference>
<keyword evidence="2" id="KW-1185">Reference proteome</keyword>
<comment type="caution">
    <text evidence="1">The sequence shown here is derived from an EMBL/GenBank/DDBJ whole genome shotgun (WGS) entry which is preliminary data.</text>
</comment>
<gene>
    <name evidence="1" type="ORF">OB919_09585</name>
</gene>
<sequence length="141" mass="15704">MAELVSSEFAESLVSTSRVTVGDTLRSVIYFTPEDFEVLYVRSDLYGGDEDLMHEAKSTLVESERVGFQDIERYNKQSQTGSTAEPTVGEYEFTVRVFSEGFISRVIVGDCGVIVTSDEIEIGPFEDMSVAIRKMLAEPHV</sequence>
<proteinExistence type="predicted"/>
<dbReference type="EMBL" id="JAOPJZ010000006">
    <property type="protein sequence ID" value="MCU4752234.1"/>
    <property type="molecule type" value="Genomic_DNA"/>
</dbReference>
<reference evidence="1 2" key="1">
    <citation type="submission" date="2022-09" db="EMBL/GenBank/DDBJ databases">
        <title>Enrichment on poylsaccharides allowed isolation of novel metabolic and taxonomic groups of Haloarchaea.</title>
        <authorList>
            <person name="Sorokin D.Y."/>
            <person name="Elcheninov A.G."/>
            <person name="Khizhniak T.V."/>
            <person name="Kolganova T.V."/>
            <person name="Kublanov I.V."/>
        </authorList>
    </citation>
    <scope>NUCLEOTIDE SEQUENCE [LARGE SCALE GENOMIC DNA]</scope>
    <source>
        <strain evidence="1 2">AArc-curdl1</strain>
    </source>
</reference>
<name>A0AAP2Z7P4_9EURY</name>